<evidence type="ECO:0000256" key="1">
    <source>
        <dbReference type="SAM" id="MobiDB-lite"/>
    </source>
</evidence>
<evidence type="ECO:0000313" key="2">
    <source>
        <dbReference type="EMBL" id="ABJ85405.1"/>
    </source>
</evidence>
<accession>Q01Y60</accession>
<dbReference type="KEGG" id="sus:Acid_4444"/>
<organism evidence="2">
    <name type="scientific">Solibacter usitatus (strain Ellin6076)</name>
    <dbReference type="NCBI Taxonomy" id="234267"/>
    <lineage>
        <taxon>Bacteria</taxon>
        <taxon>Pseudomonadati</taxon>
        <taxon>Acidobacteriota</taxon>
        <taxon>Terriglobia</taxon>
        <taxon>Bryobacterales</taxon>
        <taxon>Solibacteraceae</taxon>
        <taxon>Candidatus Solibacter</taxon>
    </lineage>
</organism>
<dbReference type="STRING" id="234267.Acid_4444"/>
<dbReference type="eggNOG" id="ENOG5033SF1">
    <property type="taxonomic scope" value="Bacteria"/>
</dbReference>
<feature type="compositionally biased region" description="Polar residues" evidence="1">
    <location>
        <begin position="162"/>
        <end position="189"/>
    </location>
</feature>
<reference evidence="2" key="1">
    <citation type="submission" date="2006-10" db="EMBL/GenBank/DDBJ databases">
        <title>Complete sequence of Solibacter usitatus Ellin6076.</title>
        <authorList>
            <consortium name="US DOE Joint Genome Institute"/>
            <person name="Copeland A."/>
            <person name="Lucas S."/>
            <person name="Lapidus A."/>
            <person name="Barry K."/>
            <person name="Detter J.C."/>
            <person name="Glavina del Rio T."/>
            <person name="Hammon N."/>
            <person name="Israni S."/>
            <person name="Dalin E."/>
            <person name="Tice H."/>
            <person name="Pitluck S."/>
            <person name="Thompson L.S."/>
            <person name="Brettin T."/>
            <person name="Bruce D."/>
            <person name="Han C."/>
            <person name="Tapia R."/>
            <person name="Gilna P."/>
            <person name="Schmutz J."/>
            <person name="Larimer F."/>
            <person name="Land M."/>
            <person name="Hauser L."/>
            <person name="Kyrpides N."/>
            <person name="Mikhailova N."/>
            <person name="Janssen P.H."/>
            <person name="Kuske C.R."/>
            <person name="Richardson P."/>
        </authorList>
    </citation>
    <scope>NUCLEOTIDE SEQUENCE</scope>
    <source>
        <strain evidence="2">Ellin6076</strain>
    </source>
</reference>
<dbReference type="AlphaFoldDB" id="Q01Y60"/>
<name>Q01Y60_SOLUE</name>
<dbReference type="InParanoid" id="Q01Y60"/>
<dbReference type="OrthoDB" id="9826746at2"/>
<sequence precursor="true">MALTAISSIASLTNLSGIMTEPGSAGATTGGAVSLAGFDVVVQMSRRLLQSELEQSLAAGNLAALSAYVPWGSVAVPASLLATMSTAFRLTLSLRPARLELRLVGAYLADFHWPPPNPVNTGGGTTTTANLVLQRPTVDVGWQVEINILTPKPVATQARAVTPSTSGAVGSQQAGNSQTATTGQPSGSSDAGWDRTTLVSGNAVTSAFAELVVPANLWRFFMELDFSNTSATVTSNAAAVTDFVAGDAGRNMLSQALAPLKAAAGIQLTPEIAPAGAVSAGTVQARSLPPFTVQSVLLSDAKGNPILCLCAQLAGSTGGVARLVTSFLNGKDFAYGVSTRVLSPALKTQWSVAATGLTITGITPVDLPQGDGKPDFTGQAQLRISFSNMLDDVSIVAATDNRGDPVRLLSTETIQLLNLWDQDGNLQTNLGPLAQPQTAPLLIPVCLFASGGDPPNALQAQVRDFIAQLLLTMAFPILDPFAVDSTSISGFASSAMQTLLVRWALMPLLPVSMPGSGGILS</sequence>
<protein>
    <submittedName>
        <fullName evidence="2">Uncharacterized protein</fullName>
    </submittedName>
</protein>
<feature type="region of interest" description="Disordered" evidence="1">
    <location>
        <begin position="157"/>
        <end position="194"/>
    </location>
</feature>
<dbReference type="EMBL" id="CP000473">
    <property type="protein sequence ID" value="ABJ85405.1"/>
    <property type="molecule type" value="Genomic_DNA"/>
</dbReference>
<proteinExistence type="predicted"/>
<dbReference type="HOGENOM" id="CLU_522631_0_0_0"/>
<gene>
    <name evidence="2" type="ordered locus">Acid_4444</name>
</gene>